<gene>
    <name evidence="2" type="ORF">JYU34_015059</name>
</gene>
<dbReference type="Proteomes" id="UP000823941">
    <property type="component" value="Chromosome 20"/>
</dbReference>
<feature type="region of interest" description="Disordered" evidence="1">
    <location>
        <begin position="24"/>
        <end position="72"/>
    </location>
</feature>
<evidence type="ECO:0000313" key="3">
    <source>
        <dbReference type="Proteomes" id="UP000823941"/>
    </source>
</evidence>
<sequence length="72" mass="8062">MPENEEDLDDHALACGLLFENARMAQDDEDLSDEEEHGRAEFVPSDADDESEPEQMQNDVADEDLDVELPLG</sequence>
<evidence type="ECO:0000256" key="1">
    <source>
        <dbReference type="SAM" id="MobiDB-lite"/>
    </source>
</evidence>
<name>A0ABQ7Q689_PLUXY</name>
<comment type="caution">
    <text evidence="2">The sequence shown here is derived from an EMBL/GenBank/DDBJ whole genome shotgun (WGS) entry which is preliminary data.</text>
</comment>
<dbReference type="EMBL" id="JAHIBW010000020">
    <property type="protein sequence ID" value="KAG7300733.1"/>
    <property type="molecule type" value="Genomic_DNA"/>
</dbReference>
<evidence type="ECO:0000313" key="2">
    <source>
        <dbReference type="EMBL" id="KAG7300733.1"/>
    </source>
</evidence>
<feature type="compositionally biased region" description="Acidic residues" evidence="1">
    <location>
        <begin position="60"/>
        <end position="72"/>
    </location>
</feature>
<reference evidence="2 3" key="1">
    <citation type="submission" date="2021-06" db="EMBL/GenBank/DDBJ databases">
        <title>A haploid diamondback moth (Plutella xylostella L.) genome assembly resolves 31 chromosomes and identifies a diamide resistance mutation.</title>
        <authorList>
            <person name="Ward C.M."/>
            <person name="Perry K.D."/>
            <person name="Baker G."/>
            <person name="Powis K."/>
            <person name="Heckel D.G."/>
            <person name="Baxter S.W."/>
        </authorList>
    </citation>
    <scope>NUCLEOTIDE SEQUENCE [LARGE SCALE GENOMIC DNA]</scope>
    <source>
        <strain evidence="2 3">LV</strain>
        <tissue evidence="2">Single pupa</tissue>
    </source>
</reference>
<accession>A0ABQ7Q689</accession>
<proteinExistence type="predicted"/>
<organism evidence="2 3">
    <name type="scientific">Plutella xylostella</name>
    <name type="common">Diamondback moth</name>
    <name type="synonym">Plutella maculipennis</name>
    <dbReference type="NCBI Taxonomy" id="51655"/>
    <lineage>
        <taxon>Eukaryota</taxon>
        <taxon>Metazoa</taxon>
        <taxon>Ecdysozoa</taxon>
        <taxon>Arthropoda</taxon>
        <taxon>Hexapoda</taxon>
        <taxon>Insecta</taxon>
        <taxon>Pterygota</taxon>
        <taxon>Neoptera</taxon>
        <taxon>Endopterygota</taxon>
        <taxon>Lepidoptera</taxon>
        <taxon>Glossata</taxon>
        <taxon>Ditrysia</taxon>
        <taxon>Yponomeutoidea</taxon>
        <taxon>Plutellidae</taxon>
        <taxon>Plutella</taxon>
    </lineage>
</organism>
<protein>
    <submittedName>
        <fullName evidence="2">Uncharacterized protein</fullName>
    </submittedName>
</protein>
<keyword evidence="3" id="KW-1185">Reference proteome</keyword>